<dbReference type="Proteomes" id="UP001165444">
    <property type="component" value="Unassembled WGS sequence"/>
</dbReference>
<dbReference type="EMBL" id="JAKZMM010000010">
    <property type="protein sequence ID" value="MCJ2380058.1"/>
    <property type="molecule type" value="Genomic_DNA"/>
</dbReference>
<dbReference type="NCBIfam" id="TIGR04183">
    <property type="entry name" value="Por_Secre_tail"/>
    <property type="match status" value="1"/>
</dbReference>
<protein>
    <submittedName>
        <fullName evidence="2">T9SS type A sorting domain-containing protein</fullName>
    </submittedName>
</protein>
<accession>A0ABT0BZQ7</accession>
<dbReference type="RefSeq" id="WP_022455084.1">
    <property type="nucleotide sequence ID" value="NZ_JAKZMM010000010.1"/>
</dbReference>
<comment type="caution">
    <text evidence="2">The sequence shown here is derived from an EMBL/GenBank/DDBJ whole genome shotgun (WGS) entry which is preliminary data.</text>
</comment>
<organism evidence="2 3">
    <name type="scientific">Parabacteroides faecalis</name>
    <dbReference type="NCBI Taxonomy" id="2924040"/>
    <lineage>
        <taxon>Bacteria</taxon>
        <taxon>Pseudomonadati</taxon>
        <taxon>Bacteroidota</taxon>
        <taxon>Bacteroidia</taxon>
        <taxon>Bacteroidales</taxon>
        <taxon>Tannerellaceae</taxon>
        <taxon>Parabacteroides</taxon>
    </lineage>
</organism>
<keyword evidence="1" id="KW-0732">Signal</keyword>
<evidence type="ECO:0000256" key="1">
    <source>
        <dbReference type="SAM" id="SignalP"/>
    </source>
</evidence>
<evidence type="ECO:0000313" key="3">
    <source>
        <dbReference type="Proteomes" id="UP001165444"/>
    </source>
</evidence>
<gene>
    <name evidence="2" type="ORF">MUN53_05430</name>
</gene>
<evidence type="ECO:0000313" key="2">
    <source>
        <dbReference type="EMBL" id="MCJ2380058.1"/>
    </source>
</evidence>
<dbReference type="InterPro" id="IPR026444">
    <property type="entry name" value="Secre_tail"/>
</dbReference>
<feature type="chain" id="PRO_5045843853" evidence="1">
    <location>
        <begin position="21"/>
        <end position="103"/>
    </location>
</feature>
<feature type="signal peptide" evidence="1">
    <location>
        <begin position="1"/>
        <end position="20"/>
    </location>
</feature>
<name>A0ABT0BZQ7_9BACT</name>
<keyword evidence="3" id="KW-1185">Reference proteome</keyword>
<proteinExistence type="predicted"/>
<reference evidence="2 3" key="1">
    <citation type="submission" date="2022-03" db="EMBL/GenBank/DDBJ databases">
        <title>Parabacteroides sp. nov. isolated from swine feces.</title>
        <authorList>
            <person name="Bak J.E."/>
        </authorList>
    </citation>
    <scope>NUCLEOTIDE SEQUENCE [LARGE SCALE GENOMIC DNA]</scope>
    <source>
        <strain evidence="2 3">AGMB00274</strain>
    </source>
</reference>
<sequence>MKTICGIILWAAMILPSAYAENATSFVPAIHQTEPKSVEISAYDSCIKVKNAPTGSVLEIYSVVGIKVKEIKLTSSDGEYPVNIPKGYYIIRIGETVRKVVIR</sequence>